<dbReference type="RefSeq" id="WP_069935001.1">
    <property type="nucleotide sequence ID" value="NZ_MEHJ01000001.1"/>
</dbReference>
<name>A0A1E5P4K6_9ACTN</name>
<protein>
    <submittedName>
        <fullName evidence="1">Uncharacterized protein</fullName>
    </submittedName>
</protein>
<proteinExistence type="predicted"/>
<dbReference type="OrthoDB" id="9986410at2"/>
<reference evidence="1 2" key="1">
    <citation type="submission" date="2016-08" db="EMBL/GenBank/DDBJ databases">
        <title>Complete genome sequence of Streptomyces agglomeratus strain 6-3-2, a novel anti-MRSA actinomycete isolated from Wuli of Tebit, China.</title>
        <authorList>
            <person name="Chen X."/>
        </authorList>
    </citation>
    <scope>NUCLEOTIDE SEQUENCE [LARGE SCALE GENOMIC DNA]</scope>
    <source>
        <strain evidence="1 2">6-3-2</strain>
    </source>
</reference>
<sequence>MPNSVSFECQSNAEADRIRYAVNLHRHALKQQGIDPRNYAPAIPGFAGFGWDTVVRAAQDMSKGSITHMSYRIADALRTALVGLAQRTPDRDTHLAATRTAERLAALTGVTEV</sequence>
<dbReference type="EMBL" id="MEHJ01000001">
    <property type="protein sequence ID" value="OEJ24274.1"/>
    <property type="molecule type" value="Genomic_DNA"/>
</dbReference>
<dbReference type="AlphaFoldDB" id="A0A1E5P4K6"/>
<organism evidence="1 2">
    <name type="scientific">Streptomyces agglomeratus</name>
    <dbReference type="NCBI Taxonomy" id="285458"/>
    <lineage>
        <taxon>Bacteria</taxon>
        <taxon>Bacillati</taxon>
        <taxon>Actinomycetota</taxon>
        <taxon>Actinomycetes</taxon>
        <taxon>Kitasatosporales</taxon>
        <taxon>Streptomycetaceae</taxon>
        <taxon>Streptomyces</taxon>
    </lineage>
</organism>
<accession>A0A1E5P4K6</accession>
<comment type="caution">
    <text evidence="1">The sequence shown here is derived from an EMBL/GenBank/DDBJ whole genome shotgun (WGS) entry which is preliminary data.</text>
</comment>
<dbReference type="Proteomes" id="UP000095759">
    <property type="component" value="Unassembled WGS sequence"/>
</dbReference>
<gene>
    <name evidence="1" type="ORF">AS594_07025</name>
</gene>
<evidence type="ECO:0000313" key="1">
    <source>
        <dbReference type="EMBL" id="OEJ24274.1"/>
    </source>
</evidence>
<evidence type="ECO:0000313" key="2">
    <source>
        <dbReference type="Proteomes" id="UP000095759"/>
    </source>
</evidence>
<keyword evidence="2" id="KW-1185">Reference proteome</keyword>